<reference evidence="1 2" key="1">
    <citation type="submission" date="2023-10" db="EMBL/GenBank/DDBJ databases">
        <title>Glaciecola aquimarina strain GGW-M5 nov., isolated from a coastal seawater.</title>
        <authorList>
            <person name="Bayburt H."/>
            <person name="Kim J.M."/>
            <person name="Choi B.J."/>
            <person name="Jeon C.O."/>
        </authorList>
    </citation>
    <scope>NUCLEOTIDE SEQUENCE [LARGE SCALE GENOMIC DNA]</scope>
    <source>
        <strain evidence="1 2">KCTC 32108</strain>
    </source>
</reference>
<dbReference type="EMBL" id="JAWDIO010000002">
    <property type="protein sequence ID" value="MDU0352668.1"/>
    <property type="molecule type" value="Genomic_DNA"/>
</dbReference>
<evidence type="ECO:0000313" key="1">
    <source>
        <dbReference type="EMBL" id="MDU0352668.1"/>
    </source>
</evidence>
<gene>
    <name evidence="1" type="ORF">RS130_00935</name>
</gene>
<dbReference type="Proteomes" id="UP001247805">
    <property type="component" value="Unassembled WGS sequence"/>
</dbReference>
<name>A0ABU3SRQ9_9ALTE</name>
<protein>
    <submittedName>
        <fullName evidence="1">Uncharacterized protein</fullName>
    </submittedName>
</protein>
<sequence length="126" mass="14084">MGFTPQLGWQDAIDANALTLIPVATLKAQLQLLLLGRVDAAEVDYYVSRNQQQSTPEFNTLVFDPTLPHSVVEFKLSTIKQIKLVEQINHFILTHPSLVKTIKLRYGLTEPEAVLQQLTQSGVNKS</sequence>
<keyword evidence="2" id="KW-1185">Reference proteome</keyword>
<proteinExistence type="predicted"/>
<organism evidence="1 2">
    <name type="scientific">Paraglaciecola aquimarina</name>
    <dbReference type="NCBI Taxonomy" id="1235557"/>
    <lineage>
        <taxon>Bacteria</taxon>
        <taxon>Pseudomonadati</taxon>
        <taxon>Pseudomonadota</taxon>
        <taxon>Gammaproteobacteria</taxon>
        <taxon>Alteromonadales</taxon>
        <taxon>Alteromonadaceae</taxon>
        <taxon>Paraglaciecola</taxon>
    </lineage>
</organism>
<comment type="caution">
    <text evidence="1">The sequence shown here is derived from an EMBL/GenBank/DDBJ whole genome shotgun (WGS) entry which is preliminary data.</text>
</comment>
<evidence type="ECO:0000313" key="2">
    <source>
        <dbReference type="Proteomes" id="UP001247805"/>
    </source>
</evidence>
<accession>A0ABU3SRQ9</accession>
<dbReference type="RefSeq" id="WP_316024380.1">
    <property type="nucleotide sequence ID" value="NZ_JAWDIO010000002.1"/>
</dbReference>